<evidence type="ECO:0000313" key="3">
    <source>
        <dbReference type="Proteomes" id="UP000199051"/>
    </source>
</evidence>
<dbReference type="Proteomes" id="UP000199051">
    <property type="component" value="Unassembled WGS sequence"/>
</dbReference>
<accession>A0A1H9MWZ2</accession>
<organism evidence="2 3">
    <name type="scientific">Actinokineospora terrae</name>
    <dbReference type="NCBI Taxonomy" id="155974"/>
    <lineage>
        <taxon>Bacteria</taxon>
        <taxon>Bacillati</taxon>
        <taxon>Actinomycetota</taxon>
        <taxon>Actinomycetes</taxon>
        <taxon>Pseudonocardiales</taxon>
        <taxon>Pseudonocardiaceae</taxon>
        <taxon>Actinokineospora</taxon>
    </lineage>
</organism>
<sequence>MPPDYQLATSHHALTSPAERSSKAAIGFADGRAAAEKAEAVQRVRAARTVAVHSLDAEDRGVLLSMLGIAGQESAPCTPPAAASQPATPQPVAAIAPWPNQGARR</sequence>
<feature type="region of interest" description="Disordered" evidence="1">
    <location>
        <begin position="1"/>
        <end position="21"/>
    </location>
</feature>
<dbReference type="AlphaFoldDB" id="A0A1H9MWZ2"/>
<dbReference type="STRING" id="155974.SAMN04487818_102380"/>
<feature type="compositionally biased region" description="Low complexity" evidence="1">
    <location>
        <begin position="74"/>
        <end position="94"/>
    </location>
</feature>
<reference evidence="3" key="1">
    <citation type="submission" date="2016-10" db="EMBL/GenBank/DDBJ databases">
        <authorList>
            <person name="Varghese N."/>
            <person name="Submissions S."/>
        </authorList>
    </citation>
    <scope>NUCLEOTIDE SEQUENCE [LARGE SCALE GENOMIC DNA]</scope>
    <source>
        <strain evidence="3">DSM 44260</strain>
    </source>
</reference>
<evidence type="ECO:0000256" key="1">
    <source>
        <dbReference type="SAM" id="MobiDB-lite"/>
    </source>
</evidence>
<evidence type="ECO:0000313" key="2">
    <source>
        <dbReference type="EMBL" id="SER28091.1"/>
    </source>
</evidence>
<proteinExistence type="predicted"/>
<dbReference type="EMBL" id="FOGI01000002">
    <property type="protein sequence ID" value="SER28091.1"/>
    <property type="molecule type" value="Genomic_DNA"/>
</dbReference>
<keyword evidence="3" id="KW-1185">Reference proteome</keyword>
<protein>
    <submittedName>
        <fullName evidence="2">Uncharacterized protein</fullName>
    </submittedName>
</protein>
<feature type="region of interest" description="Disordered" evidence="1">
    <location>
        <begin position="74"/>
        <end position="105"/>
    </location>
</feature>
<name>A0A1H9MWZ2_9PSEU</name>
<gene>
    <name evidence="2" type="ORF">SAMN04487818_102380</name>
</gene>